<dbReference type="CDD" id="cd00071">
    <property type="entry name" value="GMPK"/>
    <property type="match status" value="1"/>
</dbReference>
<evidence type="ECO:0000256" key="7">
    <source>
        <dbReference type="ARBA" id="ARBA00022777"/>
    </source>
</evidence>
<dbReference type="NCBIfam" id="TIGR03263">
    <property type="entry name" value="guanyl_kin"/>
    <property type="match status" value="1"/>
</dbReference>
<keyword evidence="11" id="KW-0963">Cytoplasm</keyword>
<evidence type="ECO:0000256" key="10">
    <source>
        <dbReference type="ARBA" id="ARBA00048594"/>
    </source>
</evidence>
<proteinExistence type="inferred from homology"/>
<evidence type="ECO:0000256" key="1">
    <source>
        <dbReference type="ARBA" id="ARBA00003531"/>
    </source>
</evidence>
<evidence type="ECO:0000259" key="12">
    <source>
        <dbReference type="PROSITE" id="PS50052"/>
    </source>
</evidence>
<evidence type="ECO:0000256" key="8">
    <source>
        <dbReference type="ARBA" id="ARBA00022840"/>
    </source>
</evidence>
<organism evidence="13 14">
    <name type="scientific">Defluviitalea saccharophila</name>
    <dbReference type="NCBI Taxonomy" id="879970"/>
    <lineage>
        <taxon>Bacteria</taxon>
        <taxon>Bacillati</taxon>
        <taxon>Bacillota</taxon>
        <taxon>Clostridia</taxon>
        <taxon>Lachnospirales</taxon>
        <taxon>Defluviitaleaceae</taxon>
        <taxon>Defluviitalea</taxon>
    </lineage>
</organism>
<keyword evidence="5 11" id="KW-0808">Transferase</keyword>
<dbReference type="PANTHER" id="PTHR23117:SF13">
    <property type="entry name" value="GUANYLATE KINASE"/>
    <property type="match status" value="1"/>
</dbReference>
<feature type="binding site" evidence="11">
    <location>
        <begin position="13"/>
        <end position="20"/>
    </location>
    <ligand>
        <name>ATP</name>
        <dbReference type="ChEBI" id="CHEBI:30616"/>
    </ligand>
</feature>
<dbReference type="PROSITE" id="PS50052">
    <property type="entry name" value="GUANYLATE_KINASE_2"/>
    <property type="match status" value="1"/>
</dbReference>
<keyword evidence="7 11" id="KW-0418">Kinase</keyword>
<dbReference type="InterPro" id="IPR020590">
    <property type="entry name" value="Guanylate_kinase_CS"/>
</dbReference>
<name>A0ABZ2Y8Q4_9FIRM</name>
<dbReference type="RefSeq" id="WP_341877360.1">
    <property type="nucleotide sequence ID" value="NZ_CP121687.1"/>
</dbReference>
<dbReference type="PANTHER" id="PTHR23117">
    <property type="entry name" value="GUANYLATE KINASE-RELATED"/>
    <property type="match status" value="1"/>
</dbReference>
<evidence type="ECO:0000313" key="14">
    <source>
        <dbReference type="Proteomes" id="UP001486565"/>
    </source>
</evidence>
<dbReference type="PROSITE" id="PS00856">
    <property type="entry name" value="GUANYLATE_KINASE_1"/>
    <property type="match status" value="1"/>
</dbReference>
<dbReference type="HAMAP" id="MF_00328">
    <property type="entry name" value="Guanylate_kinase"/>
    <property type="match status" value="1"/>
</dbReference>
<evidence type="ECO:0000256" key="6">
    <source>
        <dbReference type="ARBA" id="ARBA00022741"/>
    </source>
</evidence>
<comment type="similarity">
    <text evidence="2 11">Belongs to the guanylate kinase family.</text>
</comment>
<dbReference type="InterPro" id="IPR008144">
    <property type="entry name" value="Guanylate_kin-like_dom"/>
</dbReference>
<comment type="catalytic activity">
    <reaction evidence="10 11">
        <text>GMP + ATP = GDP + ADP</text>
        <dbReference type="Rhea" id="RHEA:20780"/>
        <dbReference type="ChEBI" id="CHEBI:30616"/>
        <dbReference type="ChEBI" id="CHEBI:58115"/>
        <dbReference type="ChEBI" id="CHEBI:58189"/>
        <dbReference type="ChEBI" id="CHEBI:456216"/>
        <dbReference type="EC" id="2.7.4.8"/>
    </reaction>
</comment>
<comment type="subcellular location">
    <subcellularLocation>
        <location evidence="11">Cytoplasm</location>
    </subcellularLocation>
</comment>
<dbReference type="InterPro" id="IPR017665">
    <property type="entry name" value="Guanylate_kinase"/>
</dbReference>
<evidence type="ECO:0000256" key="4">
    <source>
        <dbReference type="ARBA" id="ARBA00016296"/>
    </source>
</evidence>
<dbReference type="Pfam" id="PF00625">
    <property type="entry name" value="Guanylate_kin"/>
    <property type="match status" value="1"/>
</dbReference>
<dbReference type="Gene3D" id="3.40.50.300">
    <property type="entry name" value="P-loop containing nucleotide triphosphate hydrolases"/>
    <property type="match status" value="1"/>
</dbReference>
<keyword evidence="6 11" id="KW-0547">Nucleotide-binding</keyword>
<dbReference type="SMART" id="SM00072">
    <property type="entry name" value="GuKc"/>
    <property type="match status" value="1"/>
</dbReference>
<accession>A0ABZ2Y8Q4</accession>
<evidence type="ECO:0000256" key="3">
    <source>
        <dbReference type="ARBA" id="ARBA00012961"/>
    </source>
</evidence>
<evidence type="ECO:0000256" key="9">
    <source>
        <dbReference type="ARBA" id="ARBA00030128"/>
    </source>
</evidence>
<keyword evidence="14" id="KW-1185">Reference proteome</keyword>
<evidence type="ECO:0000256" key="2">
    <source>
        <dbReference type="ARBA" id="ARBA00005790"/>
    </source>
</evidence>
<gene>
    <name evidence="11 13" type="primary">gmk</name>
    <name evidence="13" type="ORF">QBE51_02365</name>
</gene>
<dbReference type="EC" id="2.7.4.8" evidence="3 11"/>
<dbReference type="InterPro" id="IPR008145">
    <property type="entry name" value="GK/Ca_channel_bsu"/>
</dbReference>
<feature type="domain" description="Guanylate kinase-like" evidence="12">
    <location>
        <begin position="6"/>
        <end position="183"/>
    </location>
</feature>
<dbReference type="EMBL" id="CP121687">
    <property type="protein sequence ID" value="WZL70396.1"/>
    <property type="molecule type" value="Genomic_DNA"/>
</dbReference>
<dbReference type="Proteomes" id="UP001486565">
    <property type="component" value="Chromosome"/>
</dbReference>
<dbReference type="SUPFAM" id="SSF52540">
    <property type="entry name" value="P-loop containing nucleoside triphosphate hydrolases"/>
    <property type="match status" value="1"/>
</dbReference>
<dbReference type="InterPro" id="IPR027417">
    <property type="entry name" value="P-loop_NTPase"/>
</dbReference>
<evidence type="ECO:0000256" key="5">
    <source>
        <dbReference type="ARBA" id="ARBA00022679"/>
    </source>
</evidence>
<comment type="function">
    <text evidence="1 11">Essential for recycling GMP and indirectly, cGMP.</text>
</comment>
<keyword evidence="8 11" id="KW-0067">ATP-binding</keyword>
<evidence type="ECO:0000313" key="13">
    <source>
        <dbReference type="EMBL" id="WZL70396.1"/>
    </source>
</evidence>
<evidence type="ECO:0000256" key="11">
    <source>
        <dbReference type="HAMAP-Rule" id="MF_00328"/>
    </source>
</evidence>
<protein>
    <recommendedName>
        <fullName evidence="4 11">Guanylate kinase</fullName>
        <ecNumber evidence="3 11">2.7.4.8</ecNumber>
    </recommendedName>
    <alternativeName>
        <fullName evidence="9 11">GMP kinase</fullName>
    </alternativeName>
</protein>
<reference evidence="13 14" key="1">
    <citation type="submission" date="2023-03" db="EMBL/GenBank/DDBJ databases">
        <title>Novel Species.</title>
        <authorList>
            <person name="Ma S."/>
        </authorList>
    </citation>
    <scope>NUCLEOTIDE SEQUENCE [LARGE SCALE GENOMIC DNA]</scope>
    <source>
        <strain evidence="13 14">LIND6LT2</strain>
    </source>
</reference>
<dbReference type="GO" id="GO:0004385">
    <property type="term" value="F:GMP kinase activity"/>
    <property type="evidence" value="ECO:0007669"/>
    <property type="project" value="UniProtKB-EC"/>
</dbReference>
<dbReference type="Gene3D" id="3.30.63.10">
    <property type="entry name" value="Guanylate Kinase phosphate binding domain"/>
    <property type="match status" value="1"/>
</dbReference>
<sequence length="204" mass="23499">MNNNKGIIVIISGPSGSGKGTIVKEIIKHDRYALSISVTTRSPRVGEKEGIHYFFKSRQEFEEMIHRGDLIEWAEFCENYYGTPRSYVEKMQSEGKDVILEIEVQGALKVKELNPEAVLIFIVPPSLTELKNRLIGRGTEKEEIIEKRLKRALEELDMINKYDYLVVNDSIHEAANKIHTIVEAEHMKATRNLDLIEKIKKERF</sequence>